<dbReference type="Gene3D" id="3.10.20.320">
    <property type="entry name" value="Putative peptidoglycan bound protein (lpxtg motif)"/>
    <property type="match status" value="1"/>
</dbReference>
<proteinExistence type="predicted"/>
<evidence type="ECO:0000256" key="2">
    <source>
        <dbReference type="ARBA" id="ARBA00022737"/>
    </source>
</evidence>
<protein>
    <submittedName>
        <fullName evidence="7">MucBP domain-containing protein</fullName>
    </submittedName>
</protein>
<feature type="domain" description="Mucin binding" evidence="5">
    <location>
        <begin position="1740"/>
        <end position="1812"/>
    </location>
</feature>
<feature type="compositionally biased region" description="Low complexity" evidence="3">
    <location>
        <begin position="2110"/>
        <end position="2141"/>
    </location>
</feature>
<feature type="domain" description="Mub B2-like" evidence="6">
    <location>
        <begin position="1995"/>
        <end position="2087"/>
    </location>
</feature>
<dbReference type="Pfam" id="PF18483">
    <property type="entry name" value="Lectin_L-type_dom"/>
    <property type="match status" value="1"/>
</dbReference>
<feature type="compositionally biased region" description="Low complexity" evidence="3">
    <location>
        <begin position="146"/>
        <end position="160"/>
    </location>
</feature>
<dbReference type="InterPro" id="IPR041495">
    <property type="entry name" value="Mub_B2"/>
</dbReference>
<dbReference type="InterPro" id="IPR041558">
    <property type="entry name" value="MucBP_2"/>
</dbReference>
<feature type="domain" description="Mub B2-like" evidence="6">
    <location>
        <begin position="1820"/>
        <end position="1913"/>
    </location>
</feature>
<feature type="domain" description="Mucin binding" evidence="5">
    <location>
        <begin position="1218"/>
        <end position="1289"/>
    </location>
</feature>
<feature type="compositionally biased region" description="Low complexity" evidence="3">
    <location>
        <begin position="65"/>
        <end position="76"/>
    </location>
</feature>
<feature type="domain" description="Mub B2-like" evidence="6">
    <location>
        <begin position="579"/>
        <end position="677"/>
    </location>
</feature>
<feature type="domain" description="Mucin binding" evidence="5">
    <location>
        <begin position="680"/>
        <end position="751"/>
    </location>
</feature>
<feature type="region of interest" description="Disordered" evidence="3">
    <location>
        <begin position="2087"/>
        <end position="2162"/>
    </location>
</feature>
<dbReference type="Proteomes" id="UP001589855">
    <property type="component" value="Unassembled WGS sequence"/>
</dbReference>
<feature type="domain" description="Mub B2-like" evidence="6">
    <location>
        <begin position="1292"/>
        <end position="1389"/>
    </location>
</feature>
<dbReference type="Pfam" id="PF19258">
    <property type="entry name" value="KxYKxGKxW_sig"/>
    <property type="match status" value="1"/>
</dbReference>
<dbReference type="Pfam" id="PF17965">
    <property type="entry name" value="MucBP_2"/>
    <property type="match status" value="9"/>
</dbReference>
<feature type="domain" description="Mub B2-like" evidence="6">
    <location>
        <begin position="755"/>
        <end position="867"/>
    </location>
</feature>
<feature type="domain" description="Mucin binding" evidence="5">
    <location>
        <begin position="507"/>
        <end position="576"/>
    </location>
</feature>
<dbReference type="CDD" id="cd01951">
    <property type="entry name" value="lectin_L-type"/>
    <property type="match status" value="1"/>
</dbReference>
<gene>
    <name evidence="7" type="ORF">ACFFGS_09775</name>
</gene>
<dbReference type="RefSeq" id="WP_137645025.1">
    <property type="nucleotide sequence ID" value="NZ_BAABRM010000010.1"/>
</dbReference>
<feature type="domain" description="Mub B2-like" evidence="6">
    <location>
        <begin position="1471"/>
        <end position="1562"/>
    </location>
</feature>
<dbReference type="InterPro" id="IPR022263">
    <property type="entry name" value="KxYKxGKxW"/>
</dbReference>
<sequence>MGKQWFGEAKTHFKMHKRGKQWVVLGITLFSVGLGLQGLPQHAAAATITAKVPATVVSGEQTENSAAPASQSTASAGDDQSAASEGMDQSGAASEDAQAGTADSATANSAVEPKSTPSPVKDAPATESEAPTVEAAQSEQPRAKAKQQATTTTLHTKSAAKAASSKAALATSAVQSAAKQQSTPATTNGKVRVTKDNFEDYFQVNGNGASYNRRTGTVTLTPDEKSHSGNVTLKTKINMNQSFSLNGSINLGTKSQGHGGADGVSFGFHNDETSKVGLDGGAAGLGKLNGAFGWKADTYWDEENRGQYIGSDPEAFGYHKGFLGFISRGQGQGKAYGSFIHTDNQGIVYTDAKTAQGISEPSRDQWRSIQVDYDGQTKQMTINYDNHQWTADVSQWINNDALAFFIAAATGENSNLQQFQINSFDYYQAATVNVKYVDQNGQELTTGDVTYPDGKFAGKTYQTSQLTIPHYTFQGLADGSIATSGTLANWGENGTVTYVYALANEGATVNYVDQTTGKTITTDAISGQYDSQSEYTTANQIAKLTAKGYQLVQDGFPAGYVFGSQTEPVFTVTLKHGQETATETKTLQRTIQYVYENGHSAAKSVTQPLSFTRTNTRDQVTGDVQHGAWTADQTNQYAAVHSPVITGYRADQLQVAAETPDPNGATDQKVTVTYSPLNETARVDYVDDVTAQTVTNDEFSGVFNRHVDNPTATTIDQLAEKGYQVVSSDFPADGVDITWTTPKVFTVHLTHAQKPQSATKVISQTIDYVYEDGRTAFDSAVQHRTFERTLTIDQVTGKTVAASDWVVSTPAGDDADGNQPATATKTTFDAVTSPELTGYHPTIDQIAEQIVTAGDEDHHETVTYKANTEYATVTYRDVTTGKNLKVENLSGDYGTKDDYRTADAIKDYEANGYVLVNSEFPAAGISYDQTQGQKYTVNLTHGTTDRTENQTVKRTITYVYRNGATAQPDVNQQLAFTRTVTTDNVTGTETPTAWKAINGSAFAQVDTPTITGYTADLLGVAAKTVSADDQDVSVKVTYNPNVEYATVTYQDVMTGDILDQASLSGDFGTKDAYDPKTAIAAYEAAGYQLVDSDFPTAGISYDQTKQQDYTVRLTHAQVTVPGHHVVTRTINYVYADGQTAQPSVKQAVNFTRDETTDQVTHVMTPTDWVADDGTTLAEVATPAITGYTPDTTLVAAQPVTADTADNVVTVTYQVDDEKATVTYVDDTTGKTLTTVELNGDFGTADAYDPKATIADYEANGYDFEKSDFPEAGIRYDQTQDQKYTVYLTHGTTDRTENQTVKRTITYVYQNGTSAQPDVNQQLAFTRTVTTDNVTGTETPTDWQPVNGATFAQVETPTITGYTTEQPVVAAKPVTANDENSLVKVTYNPIDEQATVTYVDDTTGKTLTTVKLNGDFGTKDAYSPKDTITDYEANGYQLVDSDFPAAGISYDQTEPQTYTVHLKHAQATVPGHHAVTRTINYVYTDGQTAQPSVKQTISFTRDETTDQVTHVMTPTDWVADDGTTLAEVATPTIKGYTPDTTLVKAQTVTADTADNVETVTYQVDNEKATVTYVDDTTGKTLTTVKLNGDFGTKDVYSPKAAITDYEAAGYQLVDSDFPAAGIHYDQTEPQTYTAHLKHAQVTVAGHHTVTRTINYVYADGQTAQPSVKQTVNFTRDETTDQVTGDVTTTDWVADDVTTLAEVATPAIKGYTPDTALVKAQTVTAETTDSVETVTYGVNTEHATVTYKDDTTGETLAVKQLNGDYLTTSDYRTAQDIATWVAKGYELEQDETPTDGITFDQDGVTPNYDVTLTHKLSKSFDRQPVTRTIHYHFTDGRQALADVVDQLPIGRSSVTDMVTNEVTKGAWTAIGKDEFDALKNPSVTGYHSLNGDEVPAMGLPADLQDTVIEISYAPNAETATVTYVDDTTGATLDQVSLTGDYGTSDAYRTTDALASYNAAGYELVSSDFPATGISYDQTEPQTYTVHLKHGQVTVAGHHTVTRTINYVYTDGQTAQPSVKQIVNFTRDETTDQVTGDVTASEWVAADVTEFAEVATPAMDGFDADLARVAAMDVAATTVDGTVTVTYHQVQPTETKTDERSQAGTTQTGHADQPTTPVVPTSQQTGTKQHQSAAVTPATASVTTRTQRATSKDAATTGQLPQTDEQASDASALGLAALALTSVLSGLITLKKH</sequence>
<dbReference type="InterPro" id="IPR009459">
    <property type="entry name" value="MucBP_dom"/>
</dbReference>
<keyword evidence="1" id="KW-0732">Signal</keyword>
<dbReference type="Gene3D" id="3.10.20.470">
    <property type="match status" value="9"/>
</dbReference>
<evidence type="ECO:0000313" key="7">
    <source>
        <dbReference type="EMBL" id="MFC0424406.1"/>
    </source>
</evidence>
<feature type="domain" description="Mub B2-like" evidence="6">
    <location>
        <begin position="1644"/>
        <end position="1736"/>
    </location>
</feature>
<evidence type="ECO:0000256" key="1">
    <source>
        <dbReference type="ARBA" id="ARBA00022729"/>
    </source>
</evidence>
<feature type="domain" description="Mub B2-like" evidence="6">
    <location>
        <begin position="1123"/>
        <end position="1214"/>
    </location>
</feature>
<name>A0ABV6K4M8_9LACO</name>
<feature type="domain" description="Mucin binding" evidence="5">
    <location>
        <begin position="1045"/>
        <end position="1115"/>
    </location>
</feature>
<dbReference type="Gene3D" id="2.60.120.200">
    <property type="match status" value="1"/>
</dbReference>
<feature type="domain" description="Mucin binding" evidence="5">
    <location>
        <begin position="1916"/>
        <end position="1987"/>
    </location>
</feature>
<accession>A0ABV6K4M8</accession>
<evidence type="ECO:0000259" key="4">
    <source>
        <dbReference type="Pfam" id="PF06458"/>
    </source>
</evidence>
<evidence type="ECO:0000313" key="8">
    <source>
        <dbReference type="Proteomes" id="UP001589855"/>
    </source>
</evidence>
<evidence type="ECO:0000259" key="5">
    <source>
        <dbReference type="Pfam" id="PF17965"/>
    </source>
</evidence>
<evidence type="ECO:0000256" key="3">
    <source>
        <dbReference type="SAM" id="MobiDB-lite"/>
    </source>
</evidence>
<feature type="domain" description="Mucin binding" evidence="5">
    <location>
        <begin position="871"/>
        <end position="941"/>
    </location>
</feature>
<dbReference type="InterPro" id="IPR056573">
    <property type="entry name" value="Lectin_L-type_dom"/>
</dbReference>
<dbReference type="Pfam" id="PF17966">
    <property type="entry name" value="Muc_B2"/>
    <property type="match status" value="9"/>
</dbReference>
<organism evidence="7 8">
    <name type="scientific">Lactiplantibacillus plajomi</name>
    <dbReference type="NCBI Taxonomy" id="1457217"/>
    <lineage>
        <taxon>Bacteria</taxon>
        <taxon>Bacillati</taxon>
        <taxon>Bacillota</taxon>
        <taxon>Bacilli</taxon>
        <taxon>Lactobacillales</taxon>
        <taxon>Lactobacillaceae</taxon>
        <taxon>Lactiplantibacillus</taxon>
    </lineage>
</organism>
<dbReference type="NCBIfam" id="TIGR03715">
    <property type="entry name" value="KxYKxGKxW"/>
    <property type="match status" value="1"/>
</dbReference>
<comment type="caution">
    <text evidence="7">The sequence shown here is derived from an EMBL/GenBank/DDBJ whole genome shotgun (WGS) entry which is preliminary data.</text>
</comment>
<feature type="domain" description="Mub B2-like" evidence="6">
    <location>
        <begin position="944"/>
        <end position="1041"/>
    </location>
</feature>
<feature type="domain" description="Mucin binding" evidence="5">
    <location>
        <begin position="1392"/>
        <end position="1463"/>
    </location>
</feature>
<reference evidence="7 8" key="1">
    <citation type="submission" date="2024-09" db="EMBL/GenBank/DDBJ databases">
        <authorList>
            <person name="Sun Q."/>
            <person name="Mori K."/>
        </authorList>
    </citation>
    <scope>NUCLEOTIDE SEQUENCE [LARGE SCALE GENOMIC DNA]</scope>
    <source>
        <strain evidence="7 8">TBRC 4575</strain>
    </source>
</reference>
<dbReference type="InterPro" id="IPR013320">
    <property type="entry name" value="ConA-like_dom_sf"/>
</dbReference>
<dbReference type="Gene3D" id="2.60.40.4300">
    <property type="match status" value="9"/>
</dbReference>
<dbReference type="Pfam" id="PF06458">
    <property type="entry name" value="MucBP"/>
    <property type="match status" value="1"/>
</dbReference>
<feature type="domain" description="Mucin binding" evidence="5">
    <location>
        <begin position="1566"/>
        <end position="1637"/>
    </location>
</feature>
<dbReference type="EMBL" id="JBHLUK010000071">
    <property type="protein sequence ID" value="MFC0424406.1"/>
    <property type="molecule type" value="Genomic_DNA"/>
</dbReference>
<feature type="domain" description="MucBP" evidence="4">
    <location>
        <begin position="431"/>
        <end position="500"/>
    </location>
</feature>
<feature type="region of interest" description="Disordered" evidence="3">
    <location>
        <begin position="59"/>
        <end position="160"/>
    </location>
</feature>
<dbReference type="SUPFAM" id="SSF49899">
    <property type="entry name" value="Concanavalin A-like lectins/glucanases"/>
    <property type="match status" value="1"/>
</dbReference>
<keyword evidence="2" id="KW-0677">Repeat</keyword>
<keyword evidence="8" id="KW-1185">Reference proteome</keyword>
<feature type="compositionally biased region" description="Polar residues" evidence="3">
    <location>
        <begin position="2142"/>
        <end position="2162"/>
    </location>
</feature>
<evidence type="ECO:0000259" key="6">
    <source>
        <dbReference type="Pfam" id="PF17966"/>
    </source>
</evidence>